<reference evidence="14 15" key="1">
    <citation type="submission" date="2017-11" db="EMBL/GenBank/DDBJ databases">
        <title>De novo assembly and phasing of dikaryotic genomes from two isolates of Puccinia coronata f. sp. avenae, the causal agent of oat crown rust.</title>
        <authorList>
            <person name="Miller M.E."/>
            <person name="Zhang Y."/>
            <person name="Omidvar V."/>
            <person name="Sperschneider J."/>
            <person name="Schwessinger B."/>
            <person name="Raley C."/>
            <person name="Palmer J.M."/>
            <person name="Garnica D."/>
            <person name="Upadhyaya N."/>
            <person name="Rathjen J."/>
            <person name="Taylor J.M."/>
            <person name="Park R.F."/>
            <person name="Dodds P.N."/>
            <person name="Hirsch C.D."/>
            <person name="Kianian S.F."/>
            <person name="Figueroa M."/>
        </authorList>
    </citation>
    <scope>NUCLEOTIDE SEQUENCE [LARGE SCALE GENOMIC DNA]</scope>
    <source>
        <strain evidence="14">12NC29</strain>
    </source>
</reference>
<evidence type="ECO:0000256" key="8">
    <source>
        <dbReference type="ARBA" id="ARBA00040134"/>
    </source>
</evidence>
<evidence type="ECO:0000256" key="4">
    <source>
        <dbReference type="ARBA" id="ARBA00022728"/>
    </source>
</evidence>
<evidence type="ECO:0000259" key="12">
    <source>
        <dbReference type="Pfam" id="PF10433"/>
    </source>
</evidence>
<evidence type="ECO:0000256" key="10">
    <source>
        <dbReference type="ARBA" id="ARBA00068521"/>
    </source>
</evidence>
<dbReference type="Pfam" id="PF10433">
    <property type="entry name" value="Beta-prop_RSE1_1st"/>
    <property type="match status" value="1"/>
</dbReference>
<comment type="subunit">
    <text evidence="2">Associated with the spliceosome.</text>
</comment>
<comment type="similarity">
    <text evidence="7">Belongs to the RSE1 family.</text>
</comment>
<keyword evidence="6" id="KW-0539">Nucleus</keyword>
<dbReference type="AlphaFoldDB" id="A0A2N5U1V1"/>
<dbReference type="FunFam" id="2.130.10.10:FF:001143">
    <property type="entry name" value="Pre-mRNA-splicing factor rse-1, putative"/>
    <property type="match status" value="1"/>
</dbReference>
<sequence length="1228" mass="134189">MIWTFTTSIDSKQVDGYMHLYNLTILPPSAITAATVGSFSGTRQQDICVCRGGTRLELLRPDSTTGKLSSVVSTQVFATIRSLSSFRLTGGNKDYIILGSDSGRIVVLEFDPTANAFVKLHQETYGKSGPRRVVPGQYLATDPKGRAVMIAAIEKSKLVYILNRDSAANLTISSPLEAHKSNAIIHHIVGVDVGFENPLFAALEVDYGEADQDPTGEAFNAAEKMLTYYELDLGLNHVVRKWSEPTEPRANMLLQVPGGQSTTHPDKFDGPSGVIVCCEDMIIYKHQNVKEHRVPIPKRSTPFSDPAQGVIIVAAVMHKMRGAFFFLIQSEEGDLFKVTIDHEDEEVQALKIKYFDTVPVAASLSILKSGFLFVAAEMGNHYLYQFEKLGDDDEETEFSSADYPEFGADGQPLPAAFFKPRALENLVMSDELESLAPITGAKTANLLNSDSPQTLTCCGSGSRSTLRMLRHGLEVSEIVTSELPGPPTNVWTTKLDDTDAYDRYIILGFLNATLVLSIGETIVEVSDTGLLTNSPTIAMQQLDKNGLLQIHPTGIRHIHLDGGITEWKVPTGRKIVVSTSNRRQVVVGLSGGELIYFELDLDGQLNEYQEQKEMGATITSLSLSEVPKGRQRTPFLAIGLENLTVQIISLDPNSVLETISLQALTAVPSSICIAELLDSSIDKNNHTLFVNIGLANGVLLRTVLDSVNGQLTDTRTRFLGSRPVKLLRVKVDGKTSVIALSSRTWLNYTFQNLLHFNPLIYDAIDNVHSFSAELCPEGLIGIVGSSLRIFTIPKLGVKVKQDAMPLAYTPRKMVLDAVSKHVITIESEHRTMSAGVKAERLATHKAQGLQVDDTDLDEDTFGVPTADAGQWASCIRISDPIEKTTLMRVDLEANEAATAVAIVTFASGQEAGTPLLVVGSASDAFVQPRTCRVGFLSVYRFVDEGRGIELIHKTEVEEMPSALVGFQGRLAAGMGRALRMFEMGKKKLLRKAENKGFSTAIVSLATQGSRLLVGDAQDSVAYVVYKPADNRLIVFADDVVPRWSTCATMVDYDTVAGGDRFGNLWVCRLPKNVSEEVDQDPTGAGIMHEKGYLQGAPHKVQNLVHFHLNDIPTAIEKTSLVPGGREVLLYTGIQGTMGILVPFVSKEDVDFFLTLEMHMRTELPSLVGRDHLAYRGYYFPVKNCIDGDLCEAFAILPSAKQLQVAAELDRSVSDVLKKIEALRVASGY</sequence>
<feature type="domain" description="RSE1/DDB1/CPSF1 C-terminal" evidence="11">
    <location>
        <begin position="872"/>
        <end position="1193"/>
    </location>
</feature>
<keyword evidence="15" id="KW-1185">Reference proteome</keyword>
<dbReference type="Proteomes" id="UP000235388">
    <property type="component" value="Unassembled WGS sequence"/>
</dbReference>
<organism evidence="14 15">
    <name type="scientific">Puccinia coronata f. sp. avenae</name>
    <dbReference type="NCBI Taxonomy" id="200324"/>
    <lineage>
        <taxon>Eukaryota</taxon>
        <taxon>Fungi</taxon>
        <taxon>Dikarya</taxon>
        <taxon>Basidiomycota</taxon>
        <taxon>Pucciniomycotina</taxon>
        <taxon>Pucciniomycetes</taxon>
        <taxon>Pucciniales</taxon>
        <taxon>Pucciniaceae</taxon>
        <taxon>Puccinia</taxon>
    </lineage>
</organism>
<keyword evidence="4" id="KW-0747">Spliceosome</keyword>
<evidence type="ECO:0000256" key="9">
    <source>
        <dbReference type="ARBA" id="ARBA00055157"/>
    </source>
</evidence>
<dbReference type="Gene3D" id="2.130.10.10">
    <property type="entry name" value="YVTN repeat-like/Quinoprotein amine dehydrogenase"/>
    <property type="match status" value="3"/>
</dbReference>
<evidence type="ECO:0000256" key="5">
    <source>
        <dbReference type="ARBA" id="ARBA00023187"/>
    </source>
</evidence>
<evidence type="ECO:0000259" key="11">
    <source>
        <dbReference type="Pfam" id="PF03178"/>
    </source>
</evidence>
<dbReference type="GO" id="GO:0008380">
    <property type="term" value="P:RNA splicing"/>
    <property type="evidence" value="ECO:0007669"/>
    <property type="project" value="UniProtKB-KW"/>
</dbReference>
<evidence type="ECO:0000256" key="1">
    <source>
        <dbReference type="ARBA" id="ARBA00004123"/>
    </source>
</evidence>
<evidence type="ECO:0000313" key="15">
    <source>
        <dbReference type="Proteomes" id="UP000235388"/>
    </source>
</evidence>
<dbReference type="InterPro" id="IPR018846">
    <property type="entry name" value="Beta-prop_RSE1/DDB1/CPSF1_1st"/>
</dbReference>
<gene>
    <name evidence="14" type="ORF">PCANC_22496</name>
</gene>
<dbReference type="InterPro" id="IPR004871">
    <property type="entry name" value="RSE1/DDB1/CPSF1_C"/>
</dbReference>
<evidence type="ECO:0000256" key="7">
    <source>
        <dbReference type="ARBA" id="ARBA00038266"/>
    </source>
</evidence>
<evidence type="ECO:0000259" key="13">
    <source>
        <dbReference type="Pfam" id="PF23726"/>
    </source>
</evidence>
<evidence type="ECO:0000256" key="6">
    <source>
        <dbReference type="ARBA" id="ARBA00023242"/>
    </source>
</evidence>
<feature type="domain" description="RSE1/DDB1/CPSF1 first beta-propeller" evidence="12">
    <location>
        <begin position="30"/>
        <end position="400"/>
    </location>
</feature>
<protein>
    <recommendedName>
        <fullName evidence="8">Pre-mRNA-splicing factor RSE1</fullName>
    </recommendedName>
    <alternativeName>
        <fullName evidence="10">Pre-mRNA-splicing factor rse1</fullName>
    </alternativeName>
</protein>
<comment type="caution">
    <text evidence="14">The sequence shown here is derived from an EMBL/GenBank/DDBJ whole genome shotgun (WGS) entry which is preliminary data.</text>
</comment>
<accession>A0A2N5U1V1</accession>
<dbReference type="PANTHER" id="PTHR10644">
    <property type="entry name" value="DNA REPAIR/RNA PROCESSING CPSF FAMILY"/>
    <property type="match status" value="1"/>
</dbReference>
<dbReference type="EMBL" id="PGCJ01000341">
    <property type="protein sequence ID" value="PLW31726.1"/>
    <property type="molecule type" value="Genomic_DNA"/>
</dbReference>
<dbReference type="InterPro" id="IPR015943">
    <property type="entry name" value="WD40/YVTN_repeat-like_dom_sf"/>
</dbReference>
<keyword evidence="5" id="KW-0508">mRNA splicing</keyword>
<dbReference type="Pfam" id="PF03178">
    <property type="entry name" value="CPSF_A"/>
    <property type="match status" value="1"/>
</dbReference>
<proteinExistence type="inferred from homology"/>
<comment type="subcellular location">
    <subcellularLocation>
        <location evidence="1">Nucleus</location>
    </subcellularLocation>
</comment>
<dbReference type="GO" id="GO:0005681">
    <property type="term" value="C:spliceosomal complex"/>
    <property type="evidence" value="ECO:0007669"/>
    <property type="project" value="UniProtKB-KW"/>
</dbReference>
<evidence type="ECO:0000256" key="2">
    <source>
        <dbReference type="ARBA" id="ARBA00011524"/>
    </source>
</evidence>
<dbReference type="InterPro" id="IPR050358">
    <property type="entry name" value="RSE1/DDB1/CFT1"/>
</dbReference>
<dbReference type="GO" id="GO:0003676">
    <property type="term" value="F:nucleic acid binding"/>
    <property type="evidence" value="ECO:0007669"/>
    <property type="project" value="InterPro"/>
</dbReference>
<dbReference type="InterPro" id="IPR058543">
    <property type="entry name" value="Beta-prop_RSE1/DDB1/CPSF1_2nd"/>
</dbReference>
<dbReference type="Pfam" id="PF23726">
    <property type="entry name" value="Beta-prop_RSE1_2nd"/>
    <property type="match status" value="1"/>
</dbReference>
<evidence type="ECO:0000313" key="14">
    <source>
        <dbReference type="EMBL" id="PLW31726.1"/>
    </source>
</evidence>
<dbReference type="STRING" id="200324.A0A2N5U1V1"/>
<evidence type="ECO:0000256" key="3">
    <source>
        <dbReference type="ARBA" id="ARBA00022664"/>
    </source>
</evidence>
<comment type="function">
    <text evidence="9">Involved in pre-mRNA splicing and cell cycle control.</text>
</comment>
<feature type="domain" description="RSE1/DDB1/CPSF1 second beta-propeller" evidence="13">
    <location>
        <begin position="476"/>
        <end position="792"/>
    </location>
</feature>
<dbReference type="OrthoDB" id="436637at2759"/>
<dbReference type="GO" id="GO:0006397">
    <property type="term" value="P:mRNA processing"/>
    <property type="evidence" value="ECO:0007669"/>
    <property type="project" value="UniProtKB-KW"/>
</dbReference>
<name>A0A2N5U1V1_9BASI</name>
<keyword evidence="3" id="KW-0507">mRNA processing</keyword>
<dbReference type="FunFam" id="2.130.10.10:FF:000068">
    <property type="entry name" value="Pre-mRNA-splicing factor rse1, variant"/>
    <property type="match status" value="1"/>
</dbReference>